<dbReference type="EMBL" id="HBGH01018575">
    <property type="protein sequence ID" value="CAD9238215.1"/>
    <property type="molecule type" value="Transcribed_RNA"/>
</dbReference>
<protein>
    <submittedName>
        <fullName evidence="4">Uncharacterized protein</fullName>
    </submittedName>
</protein>
<evidence type="ECO:0000256" key="2">
    <source>
        <dbReference type="ARBA" id="ARBA00008044"/>
    </source>
</evidence>
<evidence type="ECO:0000313" key="4">
    <source>
        <dbReference type="EMBL" id="CAD9238215.1"/>
    </source>
</evidence>
<dbReference type="PANTHER" id="PTHR13375">
    <property type="entry name" value="FMS INTERACTING PROTEIN"/>
    <property type="match status" value="1"/>
</dbReference>
<dbReference type="Pfam" id="PF09766">
    <property type="entry name" value="FmiP_Thoc5"/>
    <property type="match status" value="1"/>
</dbReference>
<reference evidence="4" key="1">
    <citation type="submission" date="2021-01" db="EMBL/GenBank/DDBJ databases">
        <authorList>
            <person name="Corre E."/>
            <person name="Pelletier E."/>
            <person name="Niang G."/>
            <person name="Scheremetjew M."/>
            <person name="Finn R."/>
            <person name="Kale V."/>
            <person name="Holt S."/>
            <person name="Cochrane G."/>
            <person name="Meng A."/>
            <person name="Brown T."/>
            <person name="Cohen L."/>
        </authorList>
    </citation>
    <scope>NUCLEOTIDE SEQUENCE</scope>
    <source>
        <strain evidence="4">SAG 36.94</strain>
    </source>
</reference>
<gene>
    <name evidence="4" type="ORF">CCAE0312_LOCUS10317</name>
</gene>
<dbReference type="GO" id="GO:0006406">
    <property type="term" value="P:mRNA export from nucleus"/>
    <property type="evidence" value="ECO:0007669"/>
    <property type="project" value="TreeGrafter"/>
</dbReference>
<accession>A0A7S1XHU1</accession>
<dbReference type="GO" id="GO:0003729">
    <property type="term" value="F:mRNA binding"/>
    <property type="evidence" value="ECO:0007669"/>
    <property type="project" value="TreeGrafter"/>
</dbReference>
<evidence type="ECO:0000256" key="1">
    <source>
        <dbReference type="ARBA" id="ARBA00004123"/>
    </source>
</evidence>
<dbReference type="PANTHER" id="PTHR13375:SF3">
    <property type="entry name" value="THO COMPLEX SUBUNIT 5 HOMOLOG"/>
    <property type="match status" value="1"/>
</dbReference>
<comment type="subcellular location">
    <subcellularLocation>
        <location evidence="1">Nucleus</location>
    </subcellularLocation>
</comment>
<dbReference type="GO" id="GO:0000445">
    <property type="term" value="C:THO complex part of transcription export complex"/>
    <property type="evidence" value="ECO:0007669"/>
    <property type="project" value="TreeGrafter"/>
</dbReference>
<dbReference type="AlphaFoldDB" id="A0A7S1XHU1"/>
<evidence type="ECO:0000256" key="3">
    <source>
        <dbReference type="ARBA" id="ARBA00023242"/>
    </source>
</evidence>
<keyword evidence="3" id="KW-0539">Nucleus</keyword>
<comment type="similarity">
    <text evidence="2">Belongs to the THOC5 family.</text>
</comment>
<dbReference type="InterPro" id="IPR019163">
    <property type="entry name" value="THO_Thoc5"/>
</dbReference>
<name>A0A7S1XHU1_9RHOD</name>
<sequence length="651" mass="73887">MIVDEVEATTTEELGAPTFLVKEGAVIVEKAATTENIDTQSSALKEEAMVVNGETMAATTENVDAQRSRVEEESQSPIPVERLTDAVRDVIRKLREEFCRDLDGDERHDTPVPEGEIMLLRERYMTLQNVRNEFQERAQRDKKDLEKLLLHWKASVYECNDEERAIAVINNRERMDSLESESQHELLSYEEAMGILRSISESDAVLYDNEVSEEKRFSTRLEVEALERKRMIKVLDESQRKKRLIEASFKRERNKLKNADTAVREVAKLVPTVQRAIDKSDMETAIAPQELELLKQLPLPLYLLGRTALICRSSVEDPENSSEESIVFLEAREGPFEDVGSGVGVQENKLYLRIGGSVSLHIAGFFLTFRYHPYLRVVSVVTNKSSINRFVDLMGPLDDGLESPNPSNSLLLNGKFRFRPERIDPGRVFRWANRLCGLEFVPSRDPSNADLGGEYNSSQHNMSSVERERSDSSRFLAFCSALDNLSRQQKALEDTLTLLARLEIPFVEESSDSVSPPTIQVVLKTWKEMKMPESTRMFEGELHAPNSRHPELGFPFAVSIEPCYPNRVPQWNLQCSNSTVVPVETINLLESAVNDSAWRCKPHLLLEQLNTIRCRLDYHLGQVKPHELQTDGSEPQAGDVRIEVAEPWAGT</sequence>
<organism evidence="4">
    <name type="scientific">Compsopogon caeruleus</name>
    <dbReference type="NCBI Taxonomy" id="31354"/>
    <lineage>
        <taxon>Eukaryota</taxon>
        <taxon>Rhodophyta</taxon>
        <taxon>Compsopogonophyceae</taxon>
        <taxon>Compsopogonales</taxon>
        <taxon>Compsopogonaceae</taxon>
        <taxon>Compsopogon</taxon>
    </lineage>
</organism>
<proteinExistence type="inferred from homology"/>